<accession>A0A8S2HUV0</accession>
<feature type="compositionally biased region" description="Acidic residues" evidence="1">
    <location>
        <begin position="18"/>
        <end position="29"/>
    </location>
</feature>
<evidence type="ECO:0000313" key="2">
    <source>
        <dbReference type="EMBL" id="CAF0903456.1"/>
    </source>
</evidence>
<organism evidence="3 5">
    <name type="scientific">Didymodactylos carnosus</name>
    <dbReference type="NCBI Taxonomy" id="1234261"/>
    <lineage>
        <taxon>Eukaryota</taxon>
        <taxon>Metazoa</taxon>
        <taxon>Spiralia</taxon>
        <taxon>Gnathifera</taxon>
        <taxon>Rotifera</taxon>
        <taxon>Eurotatoria</taxon>
        <taxon>Bdelloidea</taxon>
        <taxon>Philodinida</taxon>
        <taxon>Philodinidae</taxon>
        <taxon>Didymodactylos</taxon>
    </lineage>
</organism>
<sequence length="95" mass="11127">MKIISLKTKTKQWNSSNSDEDDEDDEENDGLLTTTNNTFSDLRIFDRIKADFEQFEQTDFKLLTTGKLYARRWKQTTDNILPKGQERAEMISTSQ</sequence>
<dbReference type="Proteomes" id="UP000681722">
    <property type="component" value="Unassembled WGS sequence"/>
</dbReference>
<feature type="region of interest" description="Disordered" evidence="1">
    <location>
        <begin position="1"/>
        <end position="34"/>
    </location>
</feature>
<reference evidence="3" key="1">
    <citation type="submission" date="2021-02" db="EMBL/GenBank/DDBJ databases">
        <authorList>
            <person name="Nowell W R."/>
        </authorList>
    </citation>
    <scope>NUCLEOTIDE SEQUENCE</scope>
</reference>
<evidence type="ECO:0000256" key="1">
    <source>
        <dbReference type="SAM" id="MobiDB-lite"/>
    </source>
</evidence>
<dbReference type="EMBL" id="CAJOBC010094708">
    <property type="protein sequence ID" value="CAF4427277.1"/>
    <property type="molecule type" value="Genomic_DNA"/>
</dbReference>
<dbReference type="AlphaFoldDB" id="A0A8S2HUV0"/>
<dbReference type="Proteomes" id="UP000682733">
    <property type="component" value="Unassembled WGS sequence"/>
</dbReference>
<evidence type="ECO:0000313" key="5">
    <source>
        <dbReference type="Proteomes" id="UP000682733"/>
    </source>
</evidence>
<name>A0A8S2HUV0_9BILA</name>
<dbReference type="Proteomes" id="UP000677228">
    <property type="component" value="Unassembled WGS sequence"/>
</dbReference>
<protein>
    <submittedName>
        <fullName evidence="3">Uncharacterized protein</fullName>
    </submittedName>
</protein>
<comment type="caution">
    <text evidence="3">The sequence shown here is derived from an EMBL/GenBank/DDBJ whole genome shotgun (WGS) entry which is preliminary data.</text>
</comment>
<dbReference type="EMBL" id="CAJNOK010003494">
    <property type="protein sequence ID" value="CAF0903456.1"/>
    <property type="molecule type" value="Genomic_DNA"/>
</dbReference>
<gene>
    <name evidence="2" type="ORF">OVA965_LOCUS9743</name>
    <name evidence="4" type="ORF">SRO942_LOCUS40949</name>
    <name evidence="3" type="ORF">TMI583_LOCUS9739</name>
</gene>
<evidence type="ECO:0000313" key="4">
    <source>
        <dbReference type="EMBL" id="CAF4427277.1"/>
    </source>
</evidence>
<evidence type="ECO:0000313" key="3">
    <source>
        <dbReference type="EMBL" id="CAF3683709.1"/>
    </source>
</evidence>
<dbReference type="EMBL" id="CAJOBA010003495">
    <property type="protein sequence ID" value="CAF3683709.1"/>
    <property type="molecule type" value="Genomic_DNA"/>
</dbReference>
<proteinExistence type="predicted"/>